<dbReference type="HOGENOM" id="CLU_1249669_0_0_0"/>
<organism evidence="1 2">
    <name type="scientific">Pirellula staleyi (strain ATCC 27377 / DSM 6068 / ICPB 4128)</name>
    <name type="common">Pirella staleyi</name>
    <dbReference type="NCBI Taxonomy" id="530564"/>
    <lineage>
        <taxon>Bacteria</taxon>
        <taxon>Pseudomonadati</taxon>
        <taxon>Planctomycetota</taxon>
        <taxon>Planctomycetia</taxon>
        <taxon>Pirellulales</taxon>
        <taxon>Pirellulaceae</taxon>
        <taxon>Pirellula</taxon>
    </lineage>
</organism>
<evidence type="ECO:0000313" key="2">
    <source>
        <dbReference type="Proteomes" id="UP000001887"/>
    </source>
</evidence>
<dbReference type="AlphaFoldDB" id="D2R1H4"/>
<name>D2R1H4_PIRSD</name>
<sequence>MQNVRCKKMLALTQAIDDFYCAFSEVKVPRHIDGCPCCIDNKRIPHLLSTPLRALSSEDLASYASSALLTVGDVSDYLFFLPRILEISILDESWWPDIEVTARAIHSTQLHAWPSHRRNALVTLLNAVIQNVIEAKACWQIDGWLCAIARMELDVRPYLAMIEKDSAAVLHYFEDNAEDLKYGKLHNAFWELPNAGHDIIVQWFKSDAISAVPFQAYGYIV</sequence>
<proteinExistence type="predicted"/>
<keyword evidence="2" id="KW-1185">Reference proteome</keyword>
<evidence type="ECO:0000313" key="1">
    <source>
        <dbReference type="EMBL" id="ADB14959.1"/>
    </source>
</evidence>
<reference evidence="1 2" key="1">
    <citation type="journal article" date="2009" name="Stand. Genomic Sci.">
        <title>Complete genome sequence of Pirellula staleyi type strain (ATCC 27377).</title>
        <authorList>
            <person name="Clum A."/>
            <person name="Tindall B.J."/>
            <person name="Sikorski J."/>
            <person name="Ivanova N."/>
            <person name="Mavrommatis K."/>
            <person name="Lucas S."/>
            <person name="Glavina del Rio T."/>
            <person name="Nolan M."/>
            <person name="Chen F."/>
            <person name="Tice H."/>
            <person name="Pitluck S."/>
            <person name="Cheng J.F."/>
            <person name="Chertkov O."/>
            <person name="Brettin T."/>
            <person name="Han C."/>
            <person name="Detter J.C."/>
            <person name="Kuske C."/>
            <person name="Bruce D."/>
            <person name="Goodwin L."/>
            <person name="Ovchinikova G."/>
            <person name="Pati A."/>
            <person name="Mikhailova N."/>
            <person name="Chen A."/>
            <person name="Palaniappan K."/>
            <person name="Land M."/>
            <person name="Hauser L."/>
            <person name="Chang Y.J."/>
            <person name="Jeffries C.D."/>
            <person name="Chain P."/>
            <person name="Rohde M."/>
            <person name="Goker M."/>
            <person name="Bristow J."/>
            <person name="Eisen J.A."/>
            <person name="Markowitz V."/>
            <person name="Hugenholtz P."/>
            <person name="Kyrpides N.C."/>
            <person name="Klenk H.P."/>
            <person name="Lapidus A."/>
        </authorList>
    </citation>
    <scope>NUCLEOTIDE SEQUENCE [LARGE SCALE GENOMIC DNA]</scope>
    <source>
        <strain evidence="2">ATCC 27377 / DSM 6068 / ICPB 4128</strain>
    </source>
</reference>
<accession>D2R1H4</accession>
<dbReference type="KEGG" id="psl:Psta_0264"/>
<dbReference type="eggNOG" id="ENOG5032WYG">
    <property type="taxonomic scope" value="Bacteria"/>
</dbReference>
<gene>
    <name evidence="1" type="ordered locus">Psta_0264</name>
</gene>
<protein>
    <submittedName>
        <fullName evidence="1">Uncharacterized protein</fullName>
    </submittedName>
</protein>
<dbReference type="EMBL" id="CP001848">
    <property type="protein sequence ID" value="ADB14959.1"/>
    <property type="molecule type" value="Genomic_DNA"/>
</dbReference>
<dbReference type="Proteomes" id="UP000001887">
    <property type="component" value="Chromosome"/>
</dbReference>